<evidence type="ECO:0000313" key="2">
    <source>
        <dbReference type="EMBL" id="RJG48477.1"/>
    </source>
</evidence>
<sequence length="181" mass="19469">MNLNIRKAQSGFTLIELMVSMAIGLTLVLACSSVYSSLKTAVTLTQQMSEAQESLRASFNLIARSVRQAGGLAKETMDGKDRLRTTYDNIQTGDVVYSCLGNTRSNGTSDLFYLGDEGLYCNDGIGNQLIALSVEKMTVTPLGSNGVTVQLYIDGMPASYGSDGIAFTLAQRQKILDQNSN</sequence>
<name>A0A418YG79_9GAMM</name>
<keyword evidence="1" id="KW-0812">Transmembrane</keyword>
<keyword evidence="3" id="KW-1185">Reference proteome</keyword>
<reference evidence="2 3" key="2">
    <citation type="submission" date="2019-01" db="EMBL/GenBank/DDBJ databases">
        <title>Motilimonas pumilus sp. nov., isolated from the gut of sea cucumber (Apostichopus japonicus).</title>
        <authorList>
            <person name="Wang F.-Q."/>
            <person name="Ren L.-H."/>
            <person name="Lin Y.-W."/>
            <person name="Sun G.-H."/>
            <person name="Du Z.-J."/>
            <person name="Zhao J.-X."/>
            <person name="Liu X.-J."/>
            <person name="Liu L.-J."/>
        </authorList>
    </citation>
    <scope>NUCLEOTIDE SEQUENCE [LARGE SCALE GENOMIC DNA]</scope>
    <source>
        <strain evidence="2 3">PLHSC7-2</strain>
    </source>
</reference>
<dbReference type="Pfam" id="PF07963">
    <property type="entry name" value="N_methyl"/>
    <property type="match status" value="1"/>
</dbReference>
<gene>
    <name evidence="2" type="ORF">D1Z90_08265</name>
</gene>
<proteinExistence type="predicted"/>
<dbReference type="Proteomes" id="UP000283255">
    <property type="component" value="Unassembled WGS sequence"/>
</dbReference>
<protein>
    <submittedName>
        <fullName evidence="2">Prepilin-type N-terminal cleavage/methylation domain-containing protein</fullName>
    </submittedName>
</protein>
<feature type="transmembrane region" description="Helical" evidence="1">
    <location>
        <begin position="12"/>
        <end position="35"/>
    </location>
</feature>
<dbReference type="RefSeq" id="WP_119910287.1">
    <property type="nucleotide sequence ID" value="NZ_QZCH01000008.1"/>
</dbReference>
<dbReference type="OrthoDB" id="5296662at2"/>
<dbReference type="PROSITE" id="PS51257">
    <property type="entry name" value="PROKAR_LIPOPROTEIN"/>
    <property type="match status" value="1"/>
</dbReference>
<evidence type="ECO:0000313" key="3">
    <source>
        <dbReference type="Proteomes" id="UP000283255"/>
    </source>
</evidence>
<dbReference type="AlphaFoldDB" id="A0A418YG79"/>
<keyword evidence="1" id="KW-0472">Membrane</keyword>
<accession>A0A418YG79</accession>
<dbReference type="NCBIfam" id="TIGR02532">
    <property type="entry name" value="IV_pilin_GFxxxE"/>
    <property type="match status" value="1"/>
</dbReference>
<dbReference type="EMBL" id="QZCH01000008">
    <property type="protein sequence ID" value="RJG48477.1"/>
    <property type="molecule type" value="Genomic_DNA"/>
</dbReference>
<keyword evidence="1" id="KW-1133">Transmembrane helix</keyword>
<dbReference type="InterPro" id="IPR012902">
    <property type="entry name" value="N_methyl_site"/>
</dbReference>
<comment type="caution">
    <text evidence="2">The sequence shown here is derived from an EMBL/GenBank/DDBJ whole genome shotgun (WGS) entry which is preliminary data.</text>
</comment>
<evidence type="ECO:0000256" key="1">
    <source>
        <dbReference type="SAM" id="Phobius"/>
    </source>
</evidence>
<reference evidence="2 3" key="1">
    <citation type="submission" date="2018-09" db="EMBL/GenBank/DDBJ databases">
        <authorList>
            <person name="Wang F."/>
        </authorList>
    </citation>
    <scope>NUCLEOTIDE SEQUENCE [LARGE SCALE GENOMIC DNA]</scope>
    <source>
        <strain evidence="2 3">PLHSC7-2</strain>
    </source>
</reference>
<organism evidence="2 3">
    <name type="scientific">Motilimonas pumila</name>
    <dbReference type="NCBI Taxonomy" id="2303987"/>
    <lineage>
        <taxon>Bacteria</taxon>
        <taxon>Pseudomonadati</taxon>
        <taxon>Pseudomonadota</taxon>
        <taxon>Gammaproteobacteria</taxon>
        <taxon>Alteromonadales</taxon>
        <taxon>Alteromonadales genera incertae sedis</taxon>
        <taxon>Motilimonas</taxon>
    </lineage>
</organism>